<feature type="transmembrane region" description="Helical" evidence="2">
    <location>
        <begin position="6"/>
        <end position="28"/>
    </location>
</feature>
<keyword evidence="2" id="KW-0472">Membrane</keyword>
<evidence type="ECO:0000256" key="1">
    <source>
        <dbReference type="SAM" id="MobiDB-lite"/>
    </source>
</evidence>
<accession>A0A1Q9LEX2</accession>
<feature type="domain" description="AB hydrolase-1" evidence="3">
    <location>
        <begin position="79"/>
        <end position="336"/>
    </location>
</feature>
<proteinExistence type="predicted"/>
<name>A0A1Q9LEX2_9PSEU</name>
<protein>
    <submittedName>
        <fullName evidence="4">Alpha/beta hydrolase</fullName>
    </submittedName>
</protein>
<keyword evidence="2" id="KW-0812">Transmembrane</keyword>
<dbReference type="SUPFAM" id="SSF53474">
    <property type="entry name" value="alpha/beta-Hydrolases"/>
    <property type="match status" value="1"/>
</dbReference>
<evidence type="ECO:0000313" key="5">
    <source>
        <dbReference type="Proteomes" id="UP000186040"/>
    </source>
</evidence>
<dbReference type="Gene3D" id="3.40.50.1820">
    <property type="entry name" value="alpha/beta hydrolase"/>
    <property type="match status" value="1"/>
</dbReference>
<dbReference type="PANTHER" id="PTHR43689">
    <property type="entry name" value="HYDROLASE"/>
    <property type="match status" value="1"/>
</dbReference>
<evidence type="ECO:0000259" key="3">
    <source>
        <dbReference type="Pfam" id="PF12697"/>
    </source>
</evidence>
<dbReference type="RefSeq" id="WP_075977258.1">
    <property type="nucleotide sequence ID" value="NZ_MKQR01000026.1"/>
</dbReference>
<dbReference type="InterPro" id="IPR029058">
    <property type="entry name" value="AB_hydrolase_fold"/>
</dbReference>
<dbReference type="EMBL" id="MKQR01000026">
    <property type="protein sequence ID" value="OLR90587.1"/>
    <property type="molecule type" value="Genomic_DNA"/>
</dbReference>
<organism evidence="4 5">
    <name type="scientific">Actinokineospora bangkokensis</name>
    <dbReference type="NCBI Taxonomy" id="1193682"/>
    <lineage>
        <taxon>Bacteria</taxon>
        <taxon>Bacillati</taxon>
        <taxon>Actinomycetota</taxon>
        <taxon>Actinomycetes</taxon>
        <taxon>Pseudonocardiales</taxon>
        <taxon>Pseudonocardiaceae</taxon>
        <taxon>Actinokineospora</taxon>
    </lineage>
</organism>
<gene>
    <name evidence="4" type="ORF">BJP25_28650</name>
</gene>
<reference evidence="4 5" key="1">
    <citation type="submission" date="2016-10" db="EMBL/GenBank/DDBJ databases">
        <title>The Draft Genome Sequence of Actinokineospora bangkokensis 44EHWT reveals the biosynthetic pathway of antifungal compounds Thailandins with unusual extender unit butylmalonyl-CoA.</title>
        <authorList>
            <person name="Greule A."/>
            <person name="Intra B."/>
            <person name="Flemming S."/>
            <person name="Rommel M.G."/>
            <person name="Panbangred W."/>
            <person name="Bechthold A."/>
        </authorList>
    </citation>
    <scope>NUCLEOTIDE SEQUENCE [LARGE SCALE GENOMIC DNA]</scope>
    <source>
        <strain evidence="4 5">44EHW</strain>
    </source>
</reference>
<evidence type="ECO:0000313" key="4">
    <source>
        <dbReference type="EMBL" id="OLR90587.1"/>
    </source>
</evidence>
<dbReference type="GO" id="GO:0016787">
    <property type="term" value="F:hydrolase activity"/>
    <property type="evidence" value="ECO:0007669"/>
    <property type="project" value="UniProtKB-KW"/>
</dbReference>
<dbReference type="PANTHER" id="PTHR43689:SF8">
    <property type="entry name" value="ALPHA_BETA-HYDROLASES SUPERFAMILY PROTEIN"/>
    <property type="match status" value="1"/>
</dbReference>
<dbReference type="Proteomes" id="UP000186040">
    <property type="component" value="Unassembled WGS sequence"/>
</dbReference>
<keyword evidence="2" id="KW-1133">Transmembrane helix</keyword>
<dbReference type="InterPro" id="IPR000073">
    <property type="entry name" value="AB_hydrolase_1"/>
</dbReference>
<feature type="compositionally biased region" description="Basic and acidic residues" evidence="1">
    <location>
        <begin position="32"/>
        <end position="43"/>
    </location>
</feature>
<evidence type="ECO:0000256" key="2">
    <source>
        <dbReference type="SAM" id="Phobius"/>
    </source>
</evidence>
<dbReference type="Pfam" id="PF12697">
    <property type="entry name" value="Abhydrolase_6"/>
    <property type="match status" value="1"/>
</dbReference>
<sequence length="362" mass="38681">MNRAGWAGVIGAGVGIAVAGTAVAVRAARGRPRPDERRPDERLGTLPPSREFSVATDDGLALSVEEVDPDDGGDPALTVVFVHGFALSRLCWHFQREALAALTAPRVRQVLFDLRSHGRSARATGPTSTIEQLAADLDEVLRVAAPTGPLVLVGHSMGGMTIMALAERHPDLFADRVRGVALIGTSAGEIGKRGLPRPILSKYNPLTRLVGEVADWQPGLVELIRHAGGGVTRAAVRRLGFGSGSVSPGVVTFLVQMLDVTPVRVLADFIPTLGSHNRYAALAGLKHCRVLVLSGDEDRMTPFSHAERIAAELPDAQLVRAAGAGHCVMLERPDLVDDHLVTLLRECARGRGAGRRKWWRRA</sequence>
<comment type="caution">
    <text evidence="4">The sequence shown here is derived from an EMBL/GenBank/DDBJ whole genome shotgun (WGS) entry which is preliminary data.</text>
</comment>
<keyword evidence="4" id="KW-0378">Hydrolase</keyword>
<dbReference type="AlphaFoldDB" id="A0A1Q9LEX2"/>
<dbReference type="STRING" id="1193682.BJP25_28650"/>
<feature type="region of interest" description="Disordered" evidence="1">
    <location>
        <begin position="28"/>
        <end position="50"/>
    </location>
</feature>
<keyword evidence="5" id="KW-1185">Reference proteome</keyword>